<dbReference type="InterPro" id="IPR053142">
    <property type="entry name" value="PchR_regulatory_protein"/>
</dbReference>
<dbReference type="InterPro" id="IPR009057">
    <property type="entry name" value="Homeodomain-like_sf"/>
</dbReference>
<keyword evidence="3" id="KW-0804">Transcription</keyword>
<dbReference type="PROSITE" id="PS50925">
    <property type="entry name" value="BLUF"/>
    <property type="match status" value="1"/>
</dbReference>
<evidence type="ECO:0000256" key="3">
    <source>
        <dbReference type="ARBA" id="ARBA00023163"/>
    </source>
</evidence>
<dbReference type="SMART" id="SM01034">
    <property type="entry name" value="BLUF"/>
    <property type="match status" value="1"/>
</dbReference>
<keyword evidence="1" id="KW-0805">Transcription regulation</keyword>
<evidence type="ECO:0000256" key="2">
    <source>
        <dbReference type="ARBA" id="ARBA00023125"/>
    </source>
</evidence>
<evidence type="ECO:0000313" key="6">
    <source>
        <dbReference type="EMBL" id="MFC3877024.1"/>
    </source>
</evidence>
<dbReference type="SUPFAM" id="SSF54975">
    <property type="entry name" value="Acylphosphatase/BLUF domain-like"/>
    <property type="match status" value="1"/>
</dbReference>
<keyword evidence="2" id="KW-0238">DNA-binding</keyword>
<feature type="domain" description="HTH araC/xylS-type" evidence="4">
    <location>
        <begin position="241"/>
        <end position="339"/>
    </location>
</feature>
<reference evidence="7" key="1">
    <citation type="journal article" date="2019" name="Int. J. Syst. Evol. Microbiol.">
        <title>The Global Catalogue of Microorganisms (GCM) 10K type strain sequencing project: providing services to taxonomists for standard genome sequencing and annotation.</title>
        <authorList>
            <consortium name="The Broad Institute Genomics Platform"/>
            <consortium name="The Broad Institute Genome Sequencing Center for Infectious Disease"/>
            <person name="Wu L."/>
            <person name="Ma J."/>
        </authorList>
    </citation>
    <scope>NUCLEOTIDE SEQUENCE [LARGE SCALE GENOMIC DNA]</scope>
    <source>
        <strain evidence="7">CECT 8979</strain>
    </source>
</reference>
<feature type="domain" description="BLUF" evidence="5">
    <location>
        <begin position="346"/>
        <end position="437"/>
    </location>
</feature>
<evidence type="ECO:0000313" key="7">
    <source>
        <dbReference type="Proteomes" id="UP001595812"/>
    </source>
</evidence>
<comment type="caution">
    <text evidence="6">The sequence shown here is derived from an EMBL/GenBank/DDBJ whole genome shotgun (WGS) entry which is preliminary data.</text>
</comment>
<organism evidence="6 7">
    <name type="scientific">Winogradskyella maritima</name>
    <dbReference type="NCBI Taxonomy" id="1517766"/>
    <lineage>
        <taxon>Bacteria</taxon>
        <taxon>Pseudomonadati</taxon>
        <taxon>Bacteroidota</taxon>
        <taxon>Flavobacteriia</taxon>
        <taxon>Flavobacteriales</taxon>
        <taxon>Flavobacteriaceae</taxon>
        <taxon>Winogradskyella</taxon>
    </lineage>
</organism>
<dbReference type="Gene3D" id="1.10.10.60">
    <property type="entry name" value="Homeodomain-like"/>
    <property type="match status" value="2"/>
</dbReference>
<dbReference type="Gene3D" id="3.30.70.100">
    <property type="match status" value="1"/>
</dbReference>
<dbReference type="Pfam" id="PF12833">
    <property type="entry name" value="HTH_18"/>
    <property type="match status" value="1"/>
</dbReference>
<evidence type="ECO:0000259" key="5">
    <source>
        <dbReference type="PROSITE" id="PS50925"/>
    </source>
</evidence>
<evidence type="ECO:0000256" key="1">
    <source>
        <dbReference type="ARBA" id="ARBA00023015"/>
    </source>
</evidence>
<dbReference type="PANTHER" id="PTHR47893:SF1">
    <property type="entry name" value="REGULATORY PROTEIN PCHR"/>
    <property type="match status" value="1"/>
</dbReference>
<dbReference type="InterPro" id="IPR036046">
    <property type="entry name" value="Acylphosphatase-like_dom_sf"/>
</dbReference>
<dbReference type="Proteomes" id="UP001595812">
    <property type="component" value="Unassembled WGS sequence"/>
</dbReference>
<dbReference type="PRINTS" id="PR00032">
    <property type="entry name" value="HTHARAC"/>
</dbReference>
<accession>A0ABV8AH17</accession>
<dbReference type="InterPro" id="IPR020449">
    <property type="entry name" value="Tscrpt_reg_AraC-type_HTH"/>
</dbReference>
<dbReference type="PANTHER" id="PTHR47893">
    <property type="entry name" value="REGULATORY PROTEIN PCHR"/>
    <property type="match status" value="1"/>
</dbReference>
<dbReference type="Pfam" id="PF04940">
    <property type="entry name" value="BLUF"/>
    <property type="match status" value="1"/>
</dbReference>
<dbReference type="SUPFAM" id="SSF46689">
    <property type="entry name" value="Homeodomain-like"/>
    <property type="match status" value="1"/>
</dbReference>
<proteinExistence type="predicted"/>
<keyword evidence="7" id="KW-1185">Reference proteome</keyword>
<gene>
    <name evidence="6" type="ORF">ACFOSX_07235</name>
</gene>
<evidence type="ECO:0000259" key="4">
    <source>
        <dbReference type="PROSITE" id="PS01124"/>
    </source>
</evidence>
<dbReference type="RefSeq" id="WP_386098510.1">
    <property type="nucleotide sequence ID" value="NZ_JBHSAT010000004.1"/>
</dbReference>
<dbReference type="EMBL" id="JBHSAT010000004">
    <property type="protein sequence ID" value="MFC3877024.1"/>
    <property type="molecule type" value="Genomic_DNA"/>
</dbReference>
<sequence length="486" mass="55772">MKKKQPLIRINVNTAVEGLRKMSIGWGGKFTEGFGTARLDLDNQVGKGCISSYDILPGLSVNTYNVRFKKEVRFSKNEEQMNPLYFLYCLKGYFYHRFGDDGEMKKVSEMQSVVLTSSIDQTNDVVLPANTDLQISVIILMTERLKDAQVGSRHFLQKTLQQTFSFVDSQTSFKHYGEINPKTSEFAKILIENKRTGVVGRLLTEASVLNTLASQLENLKVAKLKQSQNKLVDDSTLRKVIGLSAYISDNISQRLSVNELAMESGLSPKKLQRAMKYLYGCSVNECIRNVKLEYAKDLIQSTNLSISEITYEVGFSSRSYFSRIFNERFGIQPYHFKESFKKDNVLFELSYRSLMSPEVNSEVISDIVSVSRRQNKIHNITGCLVYHNNMFFQLLEGPKDAVLQLYENIKEDQRHYEVKTLWQGAKLKRIFEDWNLALVSQKGNFKVKVDGVLRHVNLDDIMKENEDLSISSDLLWRRVRNILKTA</sequence>
<dbReference type="InterPro" id="IPR018060">
    <property type="entry name" value="HTH_AraC"/>
</dbReference>
<dbReference type="InterPro" id="IPR007024">
    <property type="entry name" value="BLUF_domain"/>
</dbReference>
<dbReference type="PROSITE" id="PS01124">
    <property type="entry name" value="HTH_ARAC_FAMILY_2"/>
    <property type="match status" value="1"/>
</dbReference>
<dbReference type="SMART" id="SM00342">
    <property type="entry name" value="HTH_ARAC"/>
    <property type="match status" value="1"/>
</dbReference>
<name>A0ABV8AH17_9FLAO</name>
<protein>
    <submittedName>
        <fullName evidence="6">BLUF domain-containing protein</fullName>
    </submittedName>
</protein>